<feature type="domain" description="Methyltransferase small" evidence="4">
    <location>
        <begin position="35"/>
        <end position="142"/>
    </location>
</feature>
<dbReference type="GO" id="GO:0008757">
    <property type="term" value="F:S-adenosylmethionine-dependent methyltransferase activity"/>
    <property type="evidence" value="ECO:0007669"/>
    <property type="project" value="TreeGrafter"/>
</dbReference>
<protein>
    <recommendedName>
        <fullName evidence="4">Methyltransferase small domain-containing protein</fullName>
    </recommendedName>
</protein>
<sequence length="283" mass="31931">MSSEKLPSKSKRDSATSMEADSYSVYFGMGHCFNLIDDPGVFKVSLAGMAFGSLLTRYLDKKCINARFLDLGTGSGVHSFLLKGMGVKSVTATDISREAVFVARKNELCNFGVSTIEFAFGDLFQGLPDASIKYDYILFNPPGWRTPSTSFLEAFKKSVGVAGLPIDSMFYGDRTLERFFEELPDHLSDGGTVLIGLNSLVGIRQVMSRLQELHAGKYMIDCRLLERHDFPLLFYTEEWARIRNLLIDEVMSWARKGEAYCCMQEDGQVIWSYEIVELTMWER</sequence>
<comment type="caution">
    <text evidence="5">The sequence shown here is derived from an EMBL/GenBank/DDBJ whole genome shotgun (WGS) entry which is preliminary data.</text>
</comment>
<reference evidence="6" key="1">
    <citation type="submission" date="2017-02" db="EMBL/GenBank/DDBJ databases">
        <authorList>
            <person name="Furmanczyk E.M."/>
        </authorList>
    </citation>
    <scope>NUCLEOTIDE SEQUENCE [LARGE SCALE GENOMIC DNA]</scope>
    <source>
        <strain evidence="6">AP3_22</strain>
    </source>
</reference>
<dbReference type="GO" id="GO:0008276">
    <property type="term" value="F:protein methyltransferase activity"/>
    <property type="evidence" value="ECO:0007669"/>
    <property type="project" value="TreeGrafter"/>
</dbReference>
<evidence type="ECO:0000256" key="3">
    <source>
        <dbReference type="ARBA" id="ARBA00022691"/>
    </source>
</evidence>
<gene>
    <name evidence="5" type="ORF">B0D71_10520</name>
</gene>
<dbReference type="OrthoDB" id="267914at2"/>
<dbReference type="GO" id="GO:0032259">
    <property type="term" value="P:methylation"/>
    <property type="evidence" value="ECO:0007669"/>
    <property type="project" value="UniProtKB-KW"/>
</dbReference>
<evidence type="ECO:0000313" key="6">
    <source>
        <dbReference type="Proteomes" id="UP000237440"/>
    </source>
</evidence>
<accession>A0A2S3VPL2</accession>
<dbReference type="RefSeq" id="WP_103394755.1">
    <property type="nucleotide sequence ID" value="NZ_MUJK01000003.1"/>
</dbReference>
<name>A0A2S3VPL2_9PSED</name>
<dbReference type="InterPro" id="IPR052190">
    <property type="entry name" value="Euk-Arch_PrmC-MTase"/>
</dbReference>
<evidence type="ECO:0000313" key="5">
    <source>
        <dbReference type="EMBL" id="POF41887.1"/>
    </source>
</evidence>
<dbReference type="Gene3D" id="3.40.50.150">
    <property type="entry name" value="Vaccinia Virus protein VP39"/>
    <property type="match status" value="1"/>
</dbReference>
<evidence type="ECO:0000259" key="4">
    <source>
        <dbReference type="Pfam" id="PF05175"/>
    </source>
</evidence>
<dbReference type="SUPFAM" id="SSF53335">
    <property type="entry name" value="S-adenosyl-L-methionine-dependent methyltransferases"/>
    <property type="match status" value="1"/>
</dbReference>
<dbReference type="CDD" id="cd02440">
    <property type="entry name" value="AdoMet_MTases"/>
    <property type="match status" value="1"/>
</dbReference>
<dbReference type="GO" id="GO:0035657">
    <property type="term" value="C:eRF1 methyltransferase complex"/>
    <property type="evidence" value="ECO:0007669"/>
    <property type="project" value="TreeGrafter"/>
</dbReference>
<keyword evidence="1" id="KW-0489">Methyltransferase</keyword>
<proteinExistence type="predicted"/>
<evidence type="ECO:0000256" key="1">
    <source>
        <dbReference type="ARBA" id="ARBA00022603"/>
    </source>
</evidence>
<dbReference type="InterPro" id="IPR029063">
    <property type="entry name" value="SAM-dependent_MTases_sf"/>
</dbReference>
<dbReference type="PANTHER" id="PTHR45875:SF1">
    <property type="entry name" value="METHYLTRANSFERASE N6AMT1"/>
    <property type="match status" value="1"/>
</dbReference>
<keyword evidence="6" id="KW-1185">Reference proteome</keyword>
<dbReference type="Proteomes" id="UP000237440">
    <property type="component" value="Unassembled WGS sequence"/>
</dbReference>
<evidence type="ECO:0000256" key="2">
    <source>
        <dbReference type="ARBA" id="ARBA00022679"/>
    </source>
</evidence>
<keyword evidence="3" id="KW-0949">S-adenosyl-L-methionine</keyword>
<organism evidence="5 6">
    <name type="scientific">Pseudomonas laurylsulfativorans</name>
    <dbReference type="NCBI Taxonomy" id="1943631"/>
    <lineage>
        <taxon>Bacteria</taxon>
        <taxon>Pseudomonadati</taxon>
        <taxon>Pseudomonadota</taxon>
        <taxon>Gammaproteobacteria</taxon>
        <taxon>Pseudomonadales</taxon>
        <taxon>Pseudomonadaceae</taxon>
        <taxon>Pseudomonas</taxon>
    </lineage>
</organism>
<dbReference type="EMBL" id="MUJK01000003">
    <property type="protein sequence ID" value="POF41887.1"/>
    <property type="molecule type" value="Genomic_DNA"/>
</dbReference>
<dbReference type="InterPro" id="IPR007848">
    <property type="entry name" value="Small_mtfrase_dom"/>
</dbReference>
<dbReference type="AlphaFoldDB" id="A0A2S3VPL2"/>
<dbReference type="PANTHER" id="PTHR45875">
    <property type="entry name" value="METHYLTRANSFERASE N6AMT1"/>
    <property type="match status" value="1"/>
</dbReference>
<dbReference type="Pfam" id="PF05175">
    <property type="entry name" value="MTS"/>
    <property type="match status" value="1"/>
</dbReference>
<keyword evidence="2" id="KW-0808">Transferase</keyword>